<dbReference type="Proteomes" id="UP000572635">
    <property type="component" value="Unassembled WGS sequence"/>
</dbReference>
<reference evidence="2 3" key="1">
    <citation type="submission" date="2020-08" db="EMBL/GenBank/DDBJ databases">
        <title>Sequencing the genomes of 1000 actinobacteria strains.</title>
        <authorList>
            <person name="Klenk H.-P."/>
        </authorList>
    </citation>
    <scope>NUCLEOTIDE SEQUENCE [LARGE SCALE GENOMIC DNA]</scope>
    <source>
        <strain evidence="2 3">DSM 44551</strain>
    </source>
</reference>
<organism evidence="2 3">
    <name type="scientific">Nocardiopsis composta</name>
    <dbReference type="NCBI Taxonomy" id="157465"/>
    <lineage>
        <taxon>Bacteria</taxon>
        <taxon>Bacillati</taxon>
        <taxon>Actinomycetota</taxon>
        <taxon>Actinomycetes</taxon>
        <taxon>Streptosporangiales</taxon>
        <taxon>Nocardiopsidaceae</taxon>
        <taxon>Nocardiopsis</taxon>
    </lineage>
</organism>
<dbReference type="EMBL" id="JACHDB010000001">
    <property type="protein sequence ID" value="MBB5432048.1"/>
    <property type="molecule type" value="Genomic_DNA"/>
</dbReference>
<dbReference type="AlphaFoldDB" id="A0A7W8QLN7"/>
<feature type="compositionally biased region" description="Basic and acidic residues" evidence="1">
    <location>
        <begin position="9"/>
        <end position="21"/>
    </location>
</feature>
<sequence length="149" mass="16932">MHSSSTADGRADHPLRGEVREIATSANATRLEYAPEPDGRADTGEIVWTWVPYEENDGRGKDRPLLVVGRKGTRLHALMLSSQEPDPHEEHDWLELGEGPWDSSGRTSYLCLDRLFEMEETDIRREGAVLDGRRFAEVAAVLRDRYGWR</sequence>
<proteinExistence type="predicted"/>
<name>A0A7W8QLN7_9ACTN</name>
<comment type="caution">
    <text evidence="2">The sequence shown here is derived from an EMBL/GenBank/DDBJ whole genome shotgun (WGS) entry which is preliminary data.</text>
</comment>
<protein>
    <recommendedName>
        <fullName evidence="4">Type II toxin-antitoxin system PemK/MazF family toxin</fullName>
    </recommendedName>
</protein>
<evidence type="ECO:0000313" key="2">
    <source>
        <dbReference type="EMBL" id="MBB5432048.1"/>
    </source>
</evidence>
<feature type="region of interest" description="Disordered" evidence="1">
    <location>
        <begin position="1"/>
        <end position="39"/>
    </location>
</feature>
<keyword evidence="3" id="KW-1185">Reference proteome</keyword>
<dbReference type="SUPFAM" id="SSF50118">
    <property type="entry name" value="Cell growth inhibitor/plasmid maintenance toxic component"/>
    <property type="match status" value="1"/>
</dbReference>
<dbReference type="Pfam" id="PF02452">
    <property type="entry name" value="PemK_toxin"/>
    <property type="match status" value="1"/>
</dbReference>
<accession>A0A7W8QLN7</accession>
<evidence type="ECO:0000313" key="3">
    <source>
        <dbReference type="Proteomes" id="UP000572635"/>
    </source>
</evidence>
<dbReference type="InterPro" id="IPR003477">
    <property type="entry name" value="PemK-like"/>
</dbReference>
<dbReference type="GO" id="GO:0003677">
    <property type="term" value="F:DNA binding"/>
    <property type="evidence" value="ECO:0007669"/>
    <property type="project" value="InterPro"/>
</dbReference>
<evidence type="ECO:0000256" key="1">
    <source>
        <dbReference type="SAM" id="MobiDB-lite"/>
    </source>
</evidence>
<gene>
    <name evidence="2" type="ORF">HDA36_002132</name>
</gene>
<dbReference type="RefSeq" id="WP_184391666.1">
    <property type="nucleotide sequence ID" value="NZ_BAAAJD010000126.1"/>
</dbReference>
<evidence type="ECO:0008006" key="4">
    <source>
        <dbReference type="Google" id="ProtNLM"/>
    </source>
</evidence>